<gene>
    <name evidence="2" type="ORF">E2C01_006785</name>
</gene>
<sequence>MNPRNSAILVPRKSASGGGGVWGEGRGSHEPFWGPCKVSGPTRKKHLISAASDNLIKAMFRMHTKIIKTAMEGSLNLARRPSRTLLLTPTQPHALCPSYGLKNTE</sequence>
<dbReference type="Proteomes" id="UP000324222">
    <property type="component" value="Unassembled WGS sequence"/>
</dbReference>
<name>A0A5B7CWA1_PORTR</name>
<evidence type="ECO:0000313" key="3">
    <source>
        <dbReference type="Proteomes" id="UP000324222"/>
    </source>
</evidence>
<comment type="caution">
    <text evidence="2">The sequence shown here is derived from an EMBL/GenBank/DDBJ whole genome shotgun (WGS) entry which is preliminary data.</text>
</comment>
<proteinExistence type="predicted"/>
<protein>
    <submittedName>
        <fullName evidence="2">Uncharacterized protein</fullName>
    </submittedName>
</protein>
<keyword evidence="3" id="KW-1185">Reference proteome</keyword>
<dbReference type="EMBL" id="VSRR010000323">
    <property type="protein sequence ID" value="MPC14032.1"/>
    <property type="molecule type" value="Genomic_DNA"/>
</dbReference>
<accession>A0A5B7CWA1</accession>
<evidence type="ECO:0000256" key="1">
    <source>
        <dbReference type="SAM" id="MobiDB-lite"/>
    </source>
</evidence>
<evidence type="ECO:0000313" key="2">
    <source>
        <dbReference type="EMBL" id="MPC14032.1"/>
    </source>
</evidence>
<dbReference type="AlphaFoldDB" id="A0A5B7CWA1"/>
<feature type="region of interest" description="Disordered" evidence="1">
    <location>
        <begin position="1"/>
        <end position="23"/>
    </location>
</feature>
<reference evidence="2 3" key="1">
    <citation type="submission" date="2019-05" db="EMBL/GenBank/DDBJ databases">
        <title>Another draft genome of Portunus trituberculatus and its Hox gene families provides insights of decapod evolution.</title>
        <authorList>
            <person name="Jeong J.-H."/>
            <person name="Song I."/>
            <person name="Kim S."/>
            <person name="Choi T."/>
            <person name="Kim D."/>
            <person name="Ryu S."/>
            <person name="Kim W."/>
        </authorList>
    </citation>
    <scope>NUCLEOTIDE SEQUENCE [LARGE SCALE GENOMIC DNA]</scope>
    <source>
        <tissue evidence="2">Muscle</tissue>
    </source>
</reference>
<organism evidence="2 3">
    <name type="scientific">Portunus trituberculatus</name>
    <name type="common">Swimming crab</name>
    <name type="synonym">Neptunus trituberculatus</name>
    <dbReference type="NCBI Taxonomy" id="210409"/>
    <lineage>
        <taxon>Eukaryota</taxon>
        <taxon>Metazoa</taxon>
        <taxon>Ecdysozoa</taxon>
        <taxon>Arthropoda</taxon>
        <taxon>Crustacea</taxon>
        <taxon>Multicrustacea</taxon>
        <taxon>Malacostraca</taxon>
        <taxon>Eumalacostraca</taxon>
        <taxon>Eucarida</taxon>
        <taxon>Decapoda</taxon>
        <taxon>Pleocyemata</taxon>
        <taxon>Brachyura</taxon>
        <taxon>Eubrachyura</taxon>
        <taxon>Portunoidea</taxon>
        <taxon>Portunidae</taxon>
        <taxon>Portuninae</taxon>
        <taxon>Portunus</taxon>
    </lineage>
</organism>